<feature type="domain" description="Beta-lactamase-related" evidence="2">
    <location>
        <begin position="68"/>
        <end position="444"/>
    </location>
</feature>
<evidence type="ECO:0000259" key="2">
    <source>
        <dbReference type="Pfam" id="PF00144"/>
    </source>
</evidence>
<dbReference type="Proteomes" id="UP000699975">
    <property type="component" value="Unassembled WGS sequence"/>
</dbReference>
<comment type="caution">
    <text evidence="3">The sequence shown here is derived from an EMBL/GenBank/DDBJ whole genome shotgun (WGS) entry which is preliminary data.</text>
</comment>
<keyword evidence="1" id="KW-0732">Signal</keyword>
<organism evidence="3 4">
    <name type="scientific">Erythrobacter ani</name>
    <dbReference type="NCBI Taxonomy" id="2827235"/>
    <lineage>
        <taxon>Bacteria</taxon>
        <taxon>Pseudomonadati</taxon>
        <taxon>Pseudomonadota</taxon>
        <taxon>Alphaproteobacteria</taxon>
        <taxon>Sphingomonadales</taxon>
        <taxon>Erythrobacteraceae</taxon>
        <taxon>Erythrobacter/Porphyrobacter group</taxon>
        <taxon>Erythrobacter</taxon>
    </lineage>
</organism>
<dbReference type="PANTHER" id="PTHR43283:SF3">
    <property type="entry name" value="BETA-LACTAMASE FAMILY PROTEIN (AFU_ORTHOLOGUE AFUA_5G07500)"/>
    <property type="match status" value="1"/>
</dbReference>
<gene>
    <name evidence="3" type="ORF">KCG45_03640</name>
</gene>
<reference evidence="3 4" key="1">
    <citation type="submission" date="2021-04" db="EMBL/GenBank/DDBJ databases">
        <authorList>
            <person name="Pira H."/>
            <person name="Risdian C."/>
            <person name="Wink J."/>
        </authorList>
    </citation>
    <scope>NUCLEOTIDE SEQUENCE [LARGE SCALE GENOMIC DNA]</scope>
    <source>
        <strain evidence="3 4">WH131</strain>
    </source>
</reference>
<dbReference type="EMBL" id="JAGSPB010000001">
    <property type="protein sequence ID" value="MBV7265258.1"/>
    <property type="molecule type" value="Genomic_DNA"/>
</dbReference>
<feature type="signal peptide" evidence="1">
    <location>
        <begin position="1"/>
        <end position="29"/>
    </location>
</feature>
<dbReference type="InterPro" id="IPR050789">
    <property type="entry name" value="Diverse_Enzym_Activities"/>
</dbReference>
<name>A0ABS6SJR8_9SPHN</name>
<protein>
    <submittedName>
        <fullName evidence="3">Beta-lactamase family protein</fullName>
    </submittedName>
</protein>
<sequence>MRVAQDPGAAFLGALLIALLLAGAGEATAGSVAAATNHTMPTVCETDELRLPPEFDRRLDLRLTELTDEMIDHGIAPGAVLMIEQDGVLVYSHASGLADAEDGRAMADDALFRLYSMTKPVTSIAALRLASSEALHLRDPVSKFIPEFAAVRTANGSVSRPVTIADLLTHQAGIIYRTDTERSGGELYRARGIPAGPGVDAPPTDGGAPITTSADLSGAIAGIALANDPGEAFTYGNATDVLGHVIEVVTGQSLGEALDDLVFVPLGMTDTAFYVPQDRWHLLTSAYTAASQFPEETRAVLSGVDRERLGPAKLTKVDDDESSIFLTRPAIEYGGAGLVGSGRDYLKFMRGVRTGLDRAGHPLLTPEIARLTRSNHLTRAARADAQYLDGLAFTYGFALKMRPTTDHPVFPKCGLFWGGAASTYFWIDPDGRTSGVFMTQVFGGDVKSYFIEMVRAIYDQ</sequence>
<proteinExistence type="predicted"/>
<dbReference type="RefSeq" id="WP_218315740.1">
    <property type="nucleotide sequence ID" value="NZ_JAGSPB010000001.1"/>
</dbReference>
<dbReference type="PANTHER" id="PTHR43283">
    <property type="entry name" value="BETA-LACTAMASE-RELATED"/>
    <property type="match status" value="1"/>
</dbReference>
<evidence type="ECO:0000313" key="4">
    <source>
        <dbReference type="Proteomes" id="UP000699975"/>
    </source>
</evidence>
<evidence type="ECO:0000313" key="3">
    <source>
        <dbReference type="EMBL" id="MBV7265258.1"/>
    </source>
</evidence>
<dbReference type="Pfam" id="PF00144">
    <property type="entry name" value="Beta-lactamase"/>
    <property type="match status" value="1"/>
</dbReference>
<keyword evidence="4" id="KW-1185">Reference proteome</keyword>
<accession>A0ABS6SJR8</accession>
<feature type="chain" id="PRO_5046189744" evidence="1">
    <location>
        <begin position="30"/>
        <end position="460"/>
    </location>
</feature>
<dbReference type="InterPro" id="IPR001466">
    <property type="entry name" value="Beta-lactam-related"/>
</dbReference>
<evidence type="ECO:0000256" key="1">
    <source>
        <dbReference type="SAM" id="SignalP"/>
    </source>
</evidence>